<dbReference type="EC" id="4.2.99.18" evidence="15"/>
<keyword evidence="5 15" id="KW-0227">DNA damage</keyword>
<evidence type="ECO:0000256" key="15">
    <source>
        <dbReference type="HAMAP-Rule" id="MF_00103"/>
    </source>
</evidence>
<evidence type="ECO:0000256" key="12">
    <source>
        <dbReference type="ARBA" id="ARBA00023268"/>
    </source>
</evidence>
<dbReference type="PROSITE" id="PS01242">
    <property type="entry name" value="ZF_FPG_1"/>
    <property type="match status" value="1"/>
</dbReference>
<comment type="catalytic activity">
    <reaction evidence="14 15">
        <text>2'-deoxyribonucleotide-(2'-deoxyribose 5'-phosphate)-2'-deoxyribonucleotide-DNA = a 3'-end 2'-deoxyribonucleotide-(2,3-dehydro-2,3-deoxyribose 5'-phosphate)-DNA + a 5'-end 5'-phospho-2'-deoxyribonucleoside-DNA + H(+)</text>
        <dbReference type="Rhea" id="RHEA:66592"/>
        <dbReference type="Rhea" id="RHEA-COMP:13180"/>
        <dbReference type="Rhea" id="RHEA-COMP:16897"/>
        <dbReference type="Rhea" id="RHEA-COMP:17067"/>
        <dbReference type="ChEBI" id="CHEBI:15378"/>
        <dbReference type="ChEBI" id="CHEBI:136412"/>
        <dbReference type="ChEBI" id="CHEBI:157695"/>
        <dbReference type="ChEBI" id="CHEBI:167181"/>
        <dbReference type="EC" id="4.2.99.18"/>
    </reaction>
</comment>
<dbReference type="Pfam" id="PF01149">
    <property type="entry name" value="Fapy_DNA_glyco"/>
    <property type="match status" value="1"/>
</dbReference>
<accession>A0A7D5VA29</accession>
<dbReference type="InterPro" id="IPR000214">
    <property type="entry name" value="Znf_DNA_glyclase/AP_lyase"/>
</dbReference>
<evidence type="ECO:0000256" key="3">
    <source>
        <dbReference type="ARBA" id="ARBA00011245"/>
    </source>
</evidence>
<dbReference type="EC" id="3.2.2.23" evidence="15"/>
<evidence type="ECO:0000256" key="13">
    <source>
        <dbReference type="ARBA" id="ARBA00023295"/>
    </source>
</evidence>
<dbReference type="PANTHER" id="PTHR22993:SF9">
    <property type="entry name" value="FORMAMIDOPYRIMIDINE-DNA GLYCOSYLASE"/>
    <property type="match status" value="1"/>
</dbReference>
<dbReference type="GO" id="GO:0140078">
    <property type="term" value="F:class I DNA-(apurinic or apyrimidinic site) endonuclease activity"/>
    <property type="evidence" value="ECO:0007669"/>
    <property type="project" value="UniProtKB-EC"/>
</dbReference>
<evidence type="ECO:0000256" key="8">
    <source>
        <dbReference type="ARBA" id="ARBA00022833"/>
    </source>
</evidence>
<keyword evidence="11 15" id="KW-0456">Lyase</keyword>
<dbReference type="SMART" id="SM00898">
    <property type="entry name" value="Fapy_DNA_glyco"/>
    <property type="match status" value="1"/>
</dbReference>
<evidence type="ECO:0000256" key="14">
    <source>
        <dbReference type="ARBA" id="ARBA00044632"/>
    </source>
</evidence>
<dbReference type="Gene3D" id="3.20.190.10">
    <property type="entry name" value="MutM-like, N-terminal"/>
    <property type="match status" value="1"/>
</dbReference>
<keyword evidence="4 15" id="KW-0479">Metal-binding</keyword>
<dbReference type="InterPro" id="IPR020629">
    <property type="entry name" value="FPG_Glyclase"/>
</dbReference>
<dbReference type="GO" id="GO:0003684">
    <property type="term" value="F:damaged DNA binding"/>
    <property type="evidence" value="ECO:0007669"/>
    <property type="project" value="InterPro"/>
</dbReference>
<dbReference type="InterPro" id="IPR015887">
    <property type="entry name" value="DNA_glyclase_Znf_dom_DNA_BS"/>
</dbReference>
<keyword evidence="8 15" id="KW-0862">Zinc</keyword>
<evidence type="ECO:0000256" key="11">
    <source>
        <dbReference type="ARBA" id="ARBA00023239"/>
    </source>
</evidence>
<dbReference type="SUPFAM" id="SSF81624">
    <property type="entry name" value="N-terminal domain of MutM-like DNA repair proteins"/>
    <property type="match status" value="1"/>
</dbReference>
<dbReference type="FunFam" id="1.10.8.50:FF:000003">
    <property type="entry name" value="Formamidopyrimidine-DNA glycosylase"/>
    <property type="match status" value="1"/>
</dbReference>
<evidence type="ECO:0000313" key="18">
    <source>
        <dbReference type="EMBL" id="QLI81734.1"/>
    </source>
</evidence>
<evidence type="ECO:0000256" key="5">
    <source>
        <dbReference type="ARBA" id="ARBA00022763"/>
    </source>
</evidence>
<dbReference type="Proteomes" id="UP000510822">
    <property type="component" value="Chromosome"/>
</dbReference>
<dbReference type="NCBIfam" id="NF002211">
    <property type="entry name" value="PRK01103.1"/>
    <property type="match status" value="1"/>
</dbReference>
<dbReference type="SMART" id="SM01232">
    <property type="entry name" value="H2TH"/>
    <property type="match status" value="1"/>
</dbReference>
<keyword evidence="6 15" id="KW-0863">Zinc-finger</keyword>
<dbReference type="NCBIfam" id="TIGR00577">
    <property type="entry name" value="fpg"/>
    <property type="match status" value="1"/>
</dbReference>
<dbReference type="InterPro" id="IPR010979">
    <property type="entry name" value="Ribosomal_uS13-like_H2TH"/>
</dbReference>
<feature type="active site" description="Proton donor; for beta-elimination activity" evidence="15">
    <location>
        <position position="58"/>
    </location>
</feature>
<feature type="active site" description="Proton donor; for delta-elimination activity" evidence="15">
    <location>
        <position position="261"/>
    </location>
</feature>
<sequence length="271" mass="30276">MPELPEVETTRRGIQDHLAQAKIKEIIVRNPRLRWPVPSDLNELISEQTILSVRRRAKYLLLELGTGTILIHLGMSGSLRVLTEAFPAEKHDHIDLVLHNGTRLRYRDPRRFGAWLWITGNPLQHSLLSTLGPEPLTAEFNPKYLAQRLVNKRTAIKQLIMDNQLVVGVGNIYASESLFRARINPNTPGTTLSAEQISSLCTEIKATLSEAIAAGGSTLRDYVDSDGKAGYFMINSFVYGRTGQPCRVCGTPICSIRQGQRATFFCPHCQD</sequence>
<comment type="similarity">
    <text evidence="2 15">Belongs to the FPG family.</text>
</comment>
<dbReference type="InterPro" id="IPR035937">
    <property type="entry name" value="FPG_N"/>
</dbReference>
<dbReference type="InterPro" id="IPR012319">
    <property type="entry name" value="FPG_cat"/>
</dbReference>
<dbReference type="PROSITE" id="PS51068">
    <property type="entry name" value="FPG_CAT"/>
    <property type="match status" value="1"/>
</dbReference>
<dbReference type="InterPro" id="IPR010663">
    <property type="entry name" value="Znf_FPG/IleRS"/>
</dbReference>
<dbReference type="KEGG" id="cfon:HZU75_09425"/>
<keyword evidence="10 15" id="KW-0234">DNA repair</keyword>
<keyword evidence="9 15" id="KW-0238">DNA-binding</keyword>
<dbReference type="CDD" id="cd08966">
    <property type="entry name" value="EcFpg-like_N"/>
    <property type="match status" value="1"/>
</dbReference>
<evidence type="ECO:0000256" key="2">
    <source>
        <dbReference type="ARBA" id="ARBA00009409"/>
    </source>
</evidence>
<dbReference type="Gene3D" id="1.10.8.50">
    <property type="match status" value="1"/>
</dbReference>
<feature type="active site" description="Proton donor" evidence="15">
    <location>
        <position position="3"/>
    </location>
</feature>
<dbReference type="GO" id="GO:0008270">
    <property type="term" value="F:zinc ion binding"/>
    <property type="evidence" value="ECO:0007669"/>
    <property type="project" value="UniProtKB-UniRule"/>
</dbReference>
<dbReference type="PANTHER" id="PTHR22993">
    <property type="entry name" value="FORMAMIDOPYRIMIDINE-DNA GLYCOSYLASE"/>
    <property type="match status" value="1"/>
</dbReference>
<reference evidence="18 19" key="1">
    <citation type="journal article" date="2016" name="Int. J. Syst. Evol. Microbiol.">
        <title>Chitinibacter fontanus sp. nov., isolated from a spring.</title>
        <authorList>
            <person name="Sheu S.Y."/>
            <person name="Li Y.S."/>
            <person name="Young C.C."/>
            <person name="Chen W.M."/>
        </authorList>
    </citation>
    <scope>NUCLEOTIDE SEQUENCE [LARGE SCALE GENOMIC DNA]</scope>
    <source>
        <strain evidence="18 19">STM-7</strain>
    </source>
</reference>
<keyword evidence="12 15" id="KW-0511">Multifunctional enzyme</keyword>
<evidence type="ECO:0000256" key="10">
    <source>
        <dbReference type="ARBA" id="ARBA00023204"/>
    </source>
</evidence>
<evidence type="ECO:0000256" key="4">
    <source>
        <dbReference type="ARBA" id="ARBA00022723"/>
    </source>
</evidence>
<dbReference type="Pfam" id="PF06827">
    <property type="entry name" value="zf-FPG_IleRS"/>
    <property type="match status" value="1"/>
</dbReference>
<comment type="cofactor">
    <cofactor evidence="15">
        <name>Zn(2+)</name>
        <dbReference type="ChEBI" id="CHEBI:29105"/>
    </cofactor>
    <text evidence="15">Binds 1 zinc ion per subunit.</text>
</comment>
<feature type="domain" description="FPG-type" evidence="16">
    <location>
        <begin position="237"/>
        <end position="271"/>
    </location>
</feature>
<feature type="active site" description="Schiff-base intermediate with DNA" evidence="15">
    <location>
        <position position="2"/>
    </location>
</feature>
<dbReference type="InterPro" id="IPR015886">
    <property type="entry name" value="H2TH_FPG"/>
</dbReference>
<gene>
    <name evidence="15 18" type="primary">mutM</name>
    <name evidence="15" type="synonym">fpg</name>
    <name evidence="18" type="ORF">HZU75_09425</name>
</gene>
<protein>
    <recommendedName>
        <fullName evidence="15">Formamidopyrimidine-DNA glycosylase</fullName>
        <shortName evidence="15">Fapy-DNA glycosylase</shortName>
        <ecNumber evidence="15">3.2.2.23</ecNumber>
    </recommendedName>
    <alternativeName>
        <fullName evidence="15">DNA-(apurinic or apyrimidinic site) lyase MutM</fullName>
        <shortName evidence="15">AP lyase MutM</shortName>
        <ecNumber evidence="15">4.2.99.18</ecNumber>
    </alternativeName>
</protein>
<dbReference type="RefSeq" id="WP_180305843.1">
    <property type="nucleotide sequence ID" value="NZ_CP058952.1"/>
</dbReference>
<evidence type="ECO:0000256" key="9">
    <source>
        <dbReference type="ARBA" id="ARBA00023125"/>
    </source>
</evidence>
<evidence type="ECO:0000256" key="6">
    <source>
        <dbReference type="ARBA" id="ARBA00022771"/>
    </source>
</evidence>
<keyword evidence="19" id="KW-1185">Reference proteome</keyword>
<name>A0A7D5VA29_9NEIS</name>
<dbReference type="EMBL" id="CP058952">
    <property type="protein sequence ID" value="QLI81734.1"/>
    <property type="molecule type" value="Genomic_DNA"/>
</dbReference>
<evidence type="ECO:0000313" key="19">
    <source>
        <dbReference type="Proteomes" id="UP000510822"/>
    </source>
</evidence>
<dbReference type="AlphaFoldDB" id="A0A7D5VA29"/>
<dbReference type="PROSITE" id="PS51066">
    <property type="entry name" value="ZF_FPG_2"/>
    <property type="match status" value="1"/>
</dbReference>
<dbReference type="SUPFAM" id="SSF57716">
    <property type="entry name" value="Glucocorticoid receptor-like (DNA-binding domain)"/>
    <property type="match status" value="1"/>
</dbReference>
<organism evidence="18 19">
    <name type="scientific">Chitinibacter fontanus</name>
    <dbReference type="NCBI Taxonomy" id="1737446"/>
    <lineage>
        <taxon>Bacteria</taxon>
        <taxon>Pseudomonadati</taxon>
        <taxon>Pseudomonadota</taxon>
        <taxon>Betaproteobacteria</taxon>
        <taxon>Neisseriales</taxon>
        <taxon>Chitinibacteraceae</taxon>
        <taxon>Chitinibacter</taxon>
    </lineage>
</organism>
<dbReference type="GO" id="GO:0034039">
    <property type="term" value="F:8-oxo-7,8-dihydroguanine DNA N-glycosylase activity"/>
    <property type="evidence" value="ECO:0007669"/>
    <property type="project" value="TreeGrafter"/>
</dbReference>
<evidence type="ECO:0000256" key="7">
    <source>
        <dbReference type="ARBA" id="ARBA00022801"/>
    </source>
</evidence>
<comment type="catalytic activity">
    <reaction evidence="1 15">
        <text>Hydrolysis of DNA containing ring-opened 7-methylguanine residues, releasing 2,6-diamino-4-hydroxy-5-(N-methyl)formamidopyrimidine.</text>
        <dbReference type="EC" id="3.2.2.23"/>
    </reaction>
</comment>
<feature type="domain" description="Formamidopyrimidine-DNA glycosylase catalytic" evidence="17">
    <location>
        <begin position="2"/>
        <end position="113"/>
    </location>
</feature>
<evidence type="ECO:0000259" key="17">
    <source>
        <dbReference type="PROSITE" id="PS51068"/>
    </source>
</evidence>
<feature type="binding site" evidence="15">
    <location>
        <position position="110"/>
    </location>
    <ligand>
        <name>DNA</name>
        <dbReference type="ChEBI" id="CHEBI:16991"/>
    </ligand>
</feature>
<evidence type="ECO:0000256" key="1">
    <source>
        <dbReference type="ARBA" id="ARBA00001668"/>
    </source>
</evidence>
<dbReference type="SUPFAM" id="SSF46946">
    <property type="entry name" value="S13-like H2TH domain"/>
    <property type="match status" value="1"/>
</dbReference>
<feature type="binding site" evidence="15">
    <location>
        <position position="152"/>
    </location>
    <ligand>
        <name>DNA</name>
        <dbReference type="ChEBI" id="CHEBI:16991"/>
    </ligand>
</feature>
<comment type="function">
    <text evidence="15">Involved in base excision repair of DNA damaged by oxidation or by mutagenic agents. Acts as DNA glycosylase that recognizes and removes damaged bases. Has a preference for oxidized purines, such as 7,8-dihydro-8-oxoguanine (8-oxoG). Has AP (apurinic/apyrimidinic) lyase activity and introduces nicks in the DNA strand. Cleaves the DNA backbone by beta-delta elimination to generate a single-strand break at the site of the removed base with both 3'- and 5'-phosphates.</text>
</comment>
<evidence type="ECO:0000259" key="16">
    <source>
        <dbReference type="PROSITE" id="PS51066"/>
    </source>
</evidence>
<dbReference type="FunFam" id="3.20.190.10:FF:000001">
    <property type="entry name" value="Formamidopyrimidine-DNA glycosylase"/>
    <property type="match status" value="1"/>
</dbReference>
<keyword evidence="13 15" id="KW-0326">Glycosidase</keyword>
<proteinExistence type="inferred from homology"/>
<keyword evidence="7 15" id="KW-0378">Hydrolase</keyword>
<dbReference type="GO" id="GO:0006284">
    <property type="term" value="P:base-excision repair"/>
    <property type="evidence" value="ECO:0007669"/>
    <property type="project" value="InterPro"/>
</dbReference>
<feature type="binding site" evidence="15">
    <location>
        <position position="91"/>
    </location>
    <ligand>
        <name>DNA</name>
        <dbReference type="ChEBI" id="CHEBI:16991"/>
    </ligand>
</feature>
<dbReference type="HAMAP" id="MF_00103">
    <property type="entry name" value="Fapy_DNA_glycosyl"/>
    <property type="match status" value="1"/>
</dbReference>
<dbReference type="Pfam" id="PF06831">
    <property type="entry name" value="H2TH"/>
    <property type="match status" value="1"/>
</dbReference>
<comment type="subunit">
    <text evidence="3 15">Monomer.</text>
</comment>